<dbReference type="PANTHER" id="PTHR20948">
    <property type="entry name" value="TRANSMEMBRANE PROTEIN 164"/>
    <property type="match status" value="1"/>
</dbReference>
<accession>A0A9N9SHH3</accession>
<dbReference type="Pfam" id="PF14808">
    <property type="entry name" value="TMEM164"/>
    <property type="match status" value="1"/>
</dbReference>
<evidence type="ECO:0008006" key="4">
    <source>
        <dbReference type="Google" id="ProtNLM"/>
    </source>
</evidence>
<evidence type="ECO:0000313" key="3">
    <source>
        <dbReference type="Proteomes" id="UP001153737"/>
    </source>
</evidence>
<dbReference type="Proteomes" id="UP001153737">
    <property type="component" value="Chromosome 7"/>
</dbReference>
<reference evidence="2" key="1">
    <citation type="submission" date="2022-01" db="EMBL/GenBank/DDBJ databases">
        <authorList>
            <person name="King R."/>
        </authorList>
    </citation>
    <scope>NUCLEOTIDE SEQUENCE</scope>
</reference>
<keyword evidence="1" id="KW-1133">Transmembrane helix</keyword>
<evidence type="ECO:0000256" key="1">
    <source>
        <dbReference type="SAM" id="Phobius"/>
    </source>
</evidence>
<dbReference type="PANTHER" id="PTHR20948:SF2">
    <property type="entry name" value="TRANSMEMBRANE PROTEIN 164"/>
    <property type="match status" value="1"/>
</dbReference>
<organism evidence="2 3">
    <name type="scientific">Phaedon cochleariae</name>
    <name type="common">Mustard beetle</name>
    <dbReference type="NCBI Taxonomy" id="80249"/>
    <lineage>
        <taxon>Eukaryota</taxon>
        <taxon>Metazoa</taxon>
        <taxon>Ecdysozoa</taxon>
        <taxon>Arthropoda</taxon>
        <taxon>Hexapoda</taxon>
        <taxon>Insecta</taxon>
        <taxon>Pterygota</taxon>
        <taxon>Neoptera</taxon>
        <taxon>Endopterygota</taxon>
        <taxon>Coleoptera</taxon>
        <taxon>Polyphaga</taxon>
        <taxon>Cucujiformia</taxon>
        <taxon>Chrysomeloidea</taxon>
        <taxon>Chrysomelidae</taxon>
        <taxon>Chrysomelinae</taxon>
        <taxon>Chrysomelini</taxon>
        <taxon>Phaedon</taxon>
    </lineage>
</organism>
<protein>
    <recommendedName>
        <fullName evidence="4">Transmembrane protein 164</fullName>
    </recommendedName>
</protein>
<dbReference type="EMBL" id="OU896713">
    <property type="protein sequence ID" value="CAG9823491.1"/>
    <property type="molecule type" value="Genomic_DNA"/>
</dbReference>
<keyword evidence="3" id="KW-1185">Reference proteome</keyword>
<gene>
    <name evidence="2" type="ORF">PHAECO_LOCUS11360</name>
</gene>
<feature type="transmembrane region" description="Helical" evidence="1">
    <location>
        <begin position="93"/>
        <end position="113"/>
    </location>
</feature>
<proteinExistence type="predicted"/>
<sequence length="289" mass="32579">MDWDWAVGGVNKTVPRNAGPECAGFLHPTWRYVDTALVIVVSVALARWSSAHLTLPTAAYVRRDRGGRRALLVAMCVVWGMEIGYKFSSRTVIYLLNPCHVTTAIQIYLLAVSPSKAVTAVFRFHLNLLNGPFLAFMFPETDTRILPLETSIYWIQHGMMFVVPYYLLRLGGVYNVEEFSDFKWNAISYAINLLYHFVILQAVAIPTEVNLNHMLCPAILDPFEGQFYRLAAVLHQAFLCPTLCKLFCLVSAFFLTKCKATKVKTTLCCEVAVPNINGDTSDLEHHHEE</sequence>
<feature type="transmembrane region" description="Helical" evidence="1">
    <location>
        <begin position="151"/>
        <end position="168"/>
    </location>
</feature>
<dbReference type="AlphaFoldDB" id="A0A9N9SHH3"/>
<feature type="transmembrane region" description="Helical" evidence="1">
    <location>
        <begin position="189"/>
        <end position="207"/>
    </location>
</feature>
<keyword evidence="1" id="KW-0812">Transmembrane</keyword>
<feature type="transmembrane region" description="Helical" evidence="1">
    <location>
        <begin position="227"/>
        <end position="255"/>
    </location>
</feature>
<dbReference type="InterPro" id="IPR026508">
    <property type="entry name" value="TMEM164"/>
</dbReference>
<keyword evidence="1" id="KW-0472">Membrane</keyword>
<dbReference type="OrthoDB" id="17328at2759"/>
<evidence type="ECO:0000313" key="2">
    <source>
        <dbReference type="EMBL" id="CAG9823491.1"/>
    </source>
</evidence>
<feature type="transmembrane region" description="Helical" evidence="1">
    <location>
        <begin position="120"/>
        <end position="139"/>
    </location>
</feature>
<reference evidence="2" key="2">
    <citation type="submission" date="2022-10" db="EMBL/GenBank/DDBJ databases">
        <authorList>
            <consortium name="ENA_rothamsted_submissions"/>
            <consortium name="culmorum"/>
            <person name="King R."/>
        </authorList>
    </citation>
    <scope>NUCLEOTIDE SEQUENCE</scope>
</reference>
<name>A0A9N9SHH3_PHACE</name>